<dbReference type="Proteomes" id="UP000011014">
    <property type="component" value="Unassembled WGS sequence"/>
</dbReference>
<organism evidence="4">
    <name type="scientific">Oikopleura dioica</name>
    <name type="common">Tunicate</name>
    <dbReference type="NCBI Taxonomy" id="34765"/>
    <lineage>
        <taxon>Eukaryota</taxon>
        <taxon>Metazoa</taxon>
        <taxon>Chordata</taxon>
        <taxon>Tunicata</taxon>
        <taxon>Appendicularia</taxon>
        <taxon>Copelata</taxon>
        <taxon>Oikopleuridae</taxon>
        <taxon>Oikopleura</taxon>
    </lineage>
</organism>
<dbReference type="AlphaFoldDB" id="E4YNP2"/>
<keyword evidence="1" id="KW-0245">EGF-like domain</keyword>
<name>E4YNP2_OIKDI</name>
<keyword evidence="1" id="KW-1015">Disulfide bond</keyword>
<proteinExistence type="predicted"/>
<evidence type="ECO:0000256" key="2">
    <source>
        <dbReference type="SAM" id="MobiDB-lite"/>
    </source>
</evidence>
<feature type="domain" description="EGF-like" evidence="3">
    <location>
        <begin position="135"/>
        <end position="173"/>
    </location>
</feature>
<accession>E4YNP2</accession>
<evidence type="ECO:0000313" key="4">
    <source>
        <dbReference type="EMBL" id="CBY37090.1"/>
    </source>
</evidence>
<dbReference type="PROSITE" id="PS00022">
    <property type="entry name" value="EGF_1"/>
    <property type="match status" value="1"/>
</dbReference>
<dbReference type="SUPFAM" id="SSF57184">
    <property type="entry name" value="Growth factor receptor domain"/>
    <property type="match status" value="1"/>
</dbReference>
<dbReference type="PROSITE" id="PS01248">
    <property type="entry name" value="EGF_LAM_1"/>
    <property type="match status" value="1"/>
</dbReference>
<dbReference type="EMBL" id="FN654897">
    <property type="protein sequence ID" value="CBY37090.1"/>
    <property type="molecule type" value="Genomic_DNA"/>
</dbReference>
<feature type="compositionally biased region" description="Low complexity" evidence="2">
    <location>
        <begin position="276"/>
        <end position="290"/>
    </location>
</feature>
<evidence type="ECO:0000256" key="1">
    <source>
        <dbReference type="PROSITE-ProRule" id="PRU00076"/>
    </source>
</evidence>
<feature type="region of interest" description="Disordered" evidence="2">
    <location>
        <begin position="224"/>
        <end position="312"/>
    </location>
</feature>
<dbReference type="InterPro" id="IPR009030">
    <property type="entry name" value="Growth_fac_rcpt_cys_sf"/>
</dbReference>
<protein>
    <recommendedName>
        <fullName evidence="3">EGF-like domain-containing protein</fullName>
    </recommendedName>
</protein>
<gene>
    <name evidence="4" type="ORF">GSOID_T00030160001</name>
</gene>
<dbReference type="InterPro" id="IPR000742">
    <property type="entry name" value="EGF"/>
</dbReference>
<dbReference type="PROSITE" id="PS50026">
    <property type="entry name" value="EGF_3"/>
    <property type="match status" value="1"/>
</dbReference>
<comment type="caution">
    <text evidence="1">Lacks conserved residue(s) required for the propagation of feature annotation.</text>
</comment>
<evidence type="ECO:0000259" key="3">
    <source>
        <dbReference type="PROSITE" id="PS50026"/>
    </source>
</evidence>
<sequence>MKIFLASLAGFGAAKTKTECEACKELQKGIERNLEKTRNQNFGGGNSNWEESRLGSWATSETRMIQTIEYACQGDFRCSSFLEEHEEDIEDWFKTGPDSAPEEDRIDFFKQFCVEKSKACCEDENAFGKDCTPCPTNVNQEICSGRGTCEGAGDRKGKGGCKCNSGYKGKNCDKCSSEYFLEAEITMTEKPLCTRCMHKCKECKGGKGKCLGCREGYEIEGEINEDGTHDCKKPTPPPTPEPEDNIIIKNAEEVSPESENQHAGAIHSDSIEESPESVTVESSTEGTVTERPAPTPDPRFAVDAFANKHEDL</sequence>
<reference evidence="4" key="1">
    <citation type="journal article" date="2010" name="Science">
        <title>Plasticity of animal genome architecture unmasked by rapid evolution of a pelagic tunicate.</title>
        <authorList>
            <person name="Denoeud F."/>
            <person name="Henriet S."/>
            <person name="Mungpakdee S."/>
            <person name="Aury J.M."/>
            <person name="Da Silva C."/>
            <person name="Brinkmann H."/>
            <person name="Mikhaleva J."/>
            <person name="Olsen L.C."/>
            <person name="Jubin C."/>
            <person name="Canestro C."/>
            <person name="Bouquet J.M."/>
            <person name="Danks G."/>
            <person name="Poulain J."/>
            <person name="Campsteijn C."/>
            <person name="Adamski M."/>
            <person name="Cross I."/>
            <person name="Yadetie F."/>
            <person name="Muffato M."/>
            <person name="Louis A."/>
            <person name="Butcher S."/>
            <person name="Tsagkogeorga G."/>
            <person name="Konrad A."/>
            <person name="Singh S."/>
            <person name="Jensen M.F."/>
            <person name="Cong E.H."/>
            <person name="Eikeseth-Otteraa H."/>
            <person name="Noel B."/>
            <person name="Anthouard V."/>
            <person name="Porcel B.M."/>
            <person name="Kachouri-Lafond R."/>
            <person name="Nishino A."/>
            <person name="Ugolini M."/>
            <person name="Chourrout P."/>
            <person name="Nishida H."/>
            <person name="Aasland R."/>
            <person name="Huzurbazar S."/>
            <person name="Westhof E."/>
            <person name="Delsuc F."/>
            <person name="Lehrach H."/>
            <person name="Reinhardt R."/>
            <person name="Weissenbach J."/>
            <person name="Roy S.W."/>
            <person name="Artiguenave F."/>
            <person name="Postlethwait J.H."/>
            <person name="Manak J.R."/>
            <person name="Thompson E.M."/>
            <person name="Jaillon O."/>
            <person name="Du Pasquier L."/>
            <person name="Boudinot P."/>
            <person name="Liberles D.A."/>
            <person name="Volff J.N."/>
            <person name="Philippe H."/>
            <person name="Lenhard B."/>
            <person name="Roest Crollius H."/>
            <person name="Wincker P."/>
            <person name="Chourrout D."/>
        </authorList>
    </citation>
    <scope>NUCLEOTIDE SEQUENCE [LARGE SCALE GENOMIC DNA]</scope>
</reference>
<dbReference type="InterPro" id="IPR002049">
    <property type="entry name" value="LE_dom"/>
</dbReference>
<feature type="disulfide bond" evidence="1">
    <location>
        <begin position="163"/>
        <end position="172"/>
    </location>
</feature>